<dbReference type="Pfam" id="PF26103">
    <property type="entry name" value="TPR_Epg5"/>
    <property type="match status" value="1"/>
</dbReference>
<protein>
    <submittedName>
        <fullName evidence="2">Ectopic P granules protein 5-like protein</fullName>
    </submittedName>
</protein>
<dbReference type="PANTHER" id="PTHR31139:SF4">
    <property type="entry name" value="ECTOPIC P GRANULES PROTEIN 5 HOMOLOG"/>
    <property type="match status" value="1"/>
</dbReference>
<evidence type="ECO:0000313" key="3">
    <source>
        <dbReference type="Proteomes" id="UP000018936"/>
    </source>
</evidence>
<dbReference type="AlphaFoldDB" id="V8N5W1"/>
<dbReference type="GO" id="GO:0097352">
    <property type="term" value="P:autophagosome maturation"/>
    <property type="evidence" value="ECO:0007669"/>
    <property type="project" value="TreeGrafter"/>
</dbReference>
<dbReference type="Proteomes" id="UP000018936">
    <property type="component" value="Unassembled WGS sequence"/>
</dbReference>
<evidence type="ECO:0000259" key="1">
    <source>
        <dbReference type="Pfam" id="PF26103"/>
    </source>
</evidence>
<keyword evidence="3" id="KW-1185">Reference proteome</keyword>
<feature type="non-terminal residue" evidence="2">
    <location>
        <position position="93"/>
    </location>
</feature>
<dbReference type="InterPro" id="IPR051436">
    <property type="entry name" value="Autophagy-related_EPG5"/>
</dbReference>
<dbReference type="OrthoDB" id="9049119at2759"/>
<accession>V8N5W1</accession>
<gene>
    <name evidence="2" type="primary">EPG5</name>
    <name evidence="2" type="ORF">L345_17346</name>
</gene>
<organism evidence="2 3">
    <name type="scientific">Ophiophagus hannah</name>
    <name type="common">King cobra</name>
    <name type="synonym">Naja hannah</name>
    <dbReference type="NCBI Taxonomy" id="8665"/>
    <lineage>
        <taxon>Eukaryota</taxon>
        <taxon>Metazoa</taxon>
        <taxon>Chordata</taxon>
        <taxon>Craniata</taxon>
        <taxon>Vertebrata</taxon>
        <taxon>Euteleostomi</taxon>
        <taxon>Lepidosauria</taxon>
        <taxon>Squamata</taxon>
        <taxon>Bifurcata</taxon>
        <taxon>Unidentata</taxon>
        <taxon>Episquamata</taxon>
        <taxon>Toxicofera</taxon>
        <taxon>Serpentes</taxon>
        <taxon>Colubroidea</taxon>
        <taxon>Elapidae</taxon>
        <taxon>Elapinae</taxon>
        <taxon>Ophiophagus</taxon>
    </lineage>
</organism>
<sequence length="93" mass="11276">METIEWISDYFLKLRLSSQDYRSFGLFSKWSPYITHVRRLMQYLIHRLIDSRMDSLSREPVGSNRVFEALHYLFLTTIQLFKPWLEVLEGEET</sequence>
<reference evidence="2 3" key="1">
    <citation type="journal article" date="2013" name="Proc. Natl. Acad. Sci. U.S.A.">
        <title>The king cobra genome reveals dynamic gene evolution and adaptation in the snake venom system.</title>
        <authorList>
            <person name="Vonk F.J."/>
            <person name="Casewell N.R."/>
            <person name="Henkel C.V."/>
            <person name="Heimberg A.M."/>
            <person name="Jansen H.J."/>
            <person name="McCleary R.J."/>
            <person name="Kerkkamp H.M."/>
            <person name="Vos R.A."/>
            <person name="Guerreiro I."/>
            <person name="Calvete J.J."/>
            <person name="Wuster W."/>
            <person name="Woods A.E."/>
            <person name="Logan J.M."/>
            <person name="Harrison R.A."/>
            <person name="Castoe T.A."/>
            <person name="de Koning A.P."/>
            <person name="Pollock D.D."/>
            <person name="Yandell M."/>
            <person name="Calderon D."/>
            <person name="Renjifo C."/>
            <person name="Currier R.B."/>
            <person name="Salgado D."/>
            <person name="Pla D."/>
            <person name="Sanz L."/>
            <person name="Hyder A.S."/>
            <person name="Ribeiro J.M."/>
            <person name="Arntzen J.W."/>
            <person name="van den Thillart G.E."/>
            <person name="Boetzer M."/>
            <person name="Pirovano W."/>
            <person name="Dirks R.P."/>
            <person name="Spaink H.P."/>
            <person name="Duboule D."/>
            <person name="McGlinn E."/>
            <person name="Kini R.M."/>
            <person name="Richardson M.K."/>
        </authorList>
    </citation>
    <scope>NUCLEOTIDE SEQUENCE</scope>
    <source>
        <tissue evidence="2">Blood</tissue>
    </source>
</reference>
<evidence type="ECO:0000313" key="2">
    <source>
        <dbReference type="EMBL" id="ETE56942.1"/>
    </source>
</evidence>
<dbReference type="InterPro" id="IPR059030">
    <property type="entry name" value="TPR_Epg5_mid"/>
</dbReference>
<comment type="caution">
    <text evidence="2">The sequence shown here is derived from an EMBL/GenBank/DDBJ whole genome shotgun (WGS) entry which is preliminary data.</text>
</comment>
<dbReference type="PANTHER" id="PTHR31139">
    <property type="entry name" value="ECTOPIC P GRANULES PROTEIN 5 HOMOLOG"/>
    <property type="match status" value="1"/>
</dbReference>
<proteinExistence type="predicted"/>
<dbReference type="GO" id="GO:0005737">
    <property type="term" value="C:cytoplasm"/>
    <property type="evidence" value="ECO:0007669"/>
    <property type="project" value="TreeGrafter"/>
</dbReference>
<feature type="domain" description="Epg5-like central TPR repeats" evidence="1">
    <location>
        <begin position="1"/>
        <end position="91"/>
    </location>
</feature>
<name>V8N5W1_OPHHA</name>
<dbReference type="EMBL" id="AZIM01010812">
    <property type="protein sequence ID" value="ETE56942.1"/>
    <property type="molecule type" value="Genomic_DNA"/>
</dbReference>